<reference evidence="3 4" key="1">
    <citation type="submission" date="2016-12" db="EMBL/GenBank/DDBJ databases">
        <title>Draft genome sequences of strains Salinicola socius SMB35, Salinicola sp. MH3R3-1 and Chromohalobacter sp. SMB17 from the Verkhnekamsk potash mining region of Russia.</title>
        <authorList>
            <person name="Mavrodi D.V."/>
            <person name="Olsson B.E."/>
            <person name="Korsakova E.S."/>
            <person name="Pyankova A."/>
            <person name="Mavrodi O.V."/>
            <person name="Plotnikova E.G."/>
        </authorList>
    </citation>
    <scope>NUCLEOTIDE SEQUENCE [LARGE SCALE GENOMIC DNA]</scope>
    <source>
        <strain evidence="3 4">SMB17</strain>
    </source>
</reference>
<evidence type="ECO:0000256" key="1">
    <source>
        <dbReference type="SAM" id="SignalP"/>
    </source>
</evidence>
<accession>A0A1Q8THF8</accession>
<dbReference type="InterPro" id="IPR007210">
    <property type="entry name" value="ABC_Gly_betaine_transp_sub-bd"/>
</dbReference>
<name>A0A1Q8THF8_9GAMM</name>
<dbReference type="EMBL" id="MSDQ01000002">
    <property type="protein sequence ID" value="OLO13103.1"/>
    <property type="molecule type" value="Genomic_DNA"/>
</dbReference>
<feature type="chain" id="PRO_5012412477" evidence="1">
    <location>
        <begin position="29"/>
        <end position="310"/>
    </location>
</feature>
<proteinExistence type="predicted"/>
<keyword evidence="1" id="KW-0732">Signal</keyword>
<feature type="signal peptide" evidence="1">
    <location>
        <begin position="1"/>
        <end position="28"/>
    </location>
</feature>
<sequence length="310" mass="33809">MQGTFKYFSTAVFGLAAGLALSLTPAFADEPVRVSSKIDTEGSLLGNMIVQRLEHADIPVEDKLQLGPTNIVRSALLEDEIDLYPEYTGNGAFFTQTTDDAAWKRSGEGYEKIRAYDKENNDLVWLAPAPANNTWAIALRRDVADENDLSTMEDFAAWIRDGGEIKLAGSAEFVESDAALPSFQRAYDFKLDQDQLLVLSGGNTAATIRAAAENTSGTNAAMVYATDGAIPAADLKVMDDTQGVQMVYEPAPVIRQATLDAYPQIPELLEPVFEGLDRETLQSLNRRIQVDGEPASDVAEDYLESQDLLD</sequence>
<organism evidence="3 4">
    <name type="scientific">Chromohalobacter japonicus</name>
    <dbReference type="NCBI Taxonomy" id="223900"/>
    <lineage>
        <taxon>Bacteria</taxon>
        <taxon>Pseudomonadati</taxon>
        <taxon>Pseudomonadota</taxon>
        <taxon>Gammaproteobacteria</taxon>
        <taxon>Oceanospirillales</taxon>
        <taxon>Halomonadaceae</taxon>
        <taxon>Chromohalobacter</taxon>
    </lineage>
</organism>
<keyword evidence="4" id="KW-1185">Reference proteome</keyword>
<protein>
    <submittedName>
        <fullName evidence="3">ABC transporter substrate-binding protein</fullName>
    </submittedName>
</protein>
<dbReference type="STRING" id="223900.GCA_000821045_02105"/>
<dbReference type="RefSeq" id="WP_075367714.1">
    <property type="nucleotide sequence ID" value="NZ_MSDQ01000002.1"/>
</dbReference>
<dbReference type="Gene3D" id="3.40.190.10">
    <property type="entry name" value="Periplasmic binding protein-like II"/>
    <property type="match status" value="1"/>
</dbReference>
<gene>
    <name evidence="3" type="ORF">BTW10_00540</name>
</gene>
<evidence type="ECO:0000313" key="3">
    <source>
        <dbReference type="EMBL" id="OLO13103.1"/>
    </source>
</evidence>
<dbReference type="Pfam" id="PF04069">
    <property type="entry name" value="OpuAC"/>
    <property type="match status" value="1"/>
</dbReference>
<dbReference type="GO" id="GO:0043190">
    <property type="term" value="C:ATP-binding cassette (ABC) transporter complex"/>
    <property type="evidence" value="ECO:0007669"/>
    <property type="project" value="InterPro"/>
</dbReference>
<dbReference type="Gene3D" id="3.40.190.120">
    <property type="entry name" value="Osmoprotection protein (prox), domain 2"/>
    <property type="match status" value="1"/>
</dbReference>
<dbReference type="Proteomes" id="UP000186806">
    <property type="component" value="Unassembled WGS sequence"/>
</dbReference>
<dbReference type="CDD" id="cd13616">
    <property type="entry name" value="PBP2_OsmF"/>
    <property type="match status" value="1"/>
</dbReference>
<comment type="caution">
    <text evidence="3">The sequence shown here is derived from an EMBL/GenBank/DDBJ whole genome shotgun (WGS) entry which is preliminary data.</text>
</comment>
<dbReference type="AlphaFoldDB" id="A0A1Q8THF8"/>
<dbReference type="SUPFAM" id="SSF53850">
    <property type="entry name" value="Periplasmic binding protein-like II"/>
    <property type="match status" value="1"/>
</dbReference>
<dbReference type="GO" id="GO:0022857">
    <property type="term" value="F:transmembrane transporter activity"/>
    <property type="evidence" value="ECO:0007669"/>
    <property type="project" value="InterPro"/>
</dbReference>
<feature type="domain" description="ABC-type glycine betaine transport system substrate-binding" evidence="2">
    <location>
        <begin position="31"/>
        <end position="304"/>
    </location>
</feature>
<evidence type="ECO:0000313" key="4">
    <source>
        <dbReference type="Proteomes" id="UP000186806"/>
    </source>
</evidence>
<evidence type="ECO:0000259" key="2">
    <source>
        <dbReference type="Pfam" id="PF04069"/>
    </source>
</evidence>